<evidence type="ECO:0000313" key="1">
    <source>
        <dbReference type="EMBL" id="MFL9832641.1"/>
    </source>
</evidence>
<dbReference type="Pfam" id="PF13650">
    <property type="entry name" value="Asp_protease_2"/>
    <property type="match status" value="1"/>
</dbReference>
<sequence>MRKNVFFILTFLTITISAQGKRFFEKGEAELKNPVEKINLTYTNELPFVKVNINGKTYNFLFDTGAPTVISSAIYKEVNLKKKHSSKVSDSQNNKQEQIFTEIPEIKVDQITFKNIGAIVIDMKGTEFDCFKIDGILGANQMAKLFWKISYLENSIEATKDLANFSKENYETIFAFDSKPQKTPIIEAQILHKKIDLTFDTGFSGTLKISNNEFDAKNAKVQFIETYGTTAVGAFGAGKPETSYYFKPNEVFLDKEKFSDEIISTGSSSLLGNEFLKKFRFIIDWKNNKIYLNKIKDYPSKLESFGFGYRFIDRKAKVLLLFNGKDLPLKLNDEIISLNNVSLENLDQETVCKYLQDRIEKDLDSIDIKVKREGKILDFTIAKKEYL</sequence>
<dbReference type="GO" id="GO:0006508">
    <property type="term" value="P:proteolysis"/>
    <property type="evidence" value="ECO:0007669"/>
    <property type="project" value="UniProtKB-KW"/>
</dbReference>
<dbReference type="GO" id="GO:0008233">
    <property type="term" value="F:peptidase activity"/>
    <property type="evidence" value="ECO:0007669"/>
    <property type="project" value="UniProtKB-KW"/>
</dbReference>
<keyword evidence="2" id="KW-1185">Reference proteome</keyword>
<reference evidence="1 2" key="1">
    <citation type="submission" date="2024-06" db="EMBL/GenBank/DDBJ databases">
        <authorList>
            <person name="Kaempfer P."/>
            <person name="Viver T."/>
        </authorList>
    </citation>
    <scope>NUCLEOTIDE SEQUENCE [LARGE SCALE GENOMIC DNA]</scope>
    <source>
        <strain evidence="1 2">ST-37</strain>
    </source>
</reference>
<dbReference type="InterPro" id="IPR021109">
    <property type="entry name" value="Peptidase_aspartic_dom_sf"/>
</dbReference>
<dbReference type="Proteomes" id="UP001629058">
    <property type="component" value="Unassembled WGS sequence"/>
</dbReference>
<protein>
    <submittedName>
        <fullName evidence="1">Aspartyl protease family protein</fullName>
    </submittedName>
</protein>
<proteinExistence type="predicted"/>
<dbReference type="SUPFAM" id="SSF50630">
    <property type="entry name" value="Acid proteases"/>
    <property type="match status" value="1"/>
</dbReference>
<dbReference type="RefSeq" id="WP_408086736.1">
    <property type="nucleotide sequence ID" value="NZ_JBELPY010000001.1"/>
</dbReference>
<dbReference type="EMBL" id="JBELPY010000001">
    <property type="protein sequence ID" value="MFL9832641.1"/>
    <property type="molecule type" value="Genomic_DNA"/>
</dbReference>
<keyword evidence="1" id="KW-0378">Hydrolase</keyword>
<keyword evidence="1" id="KW-0645">Protease</keyword>
<organism evidence="1 2">
    <name type="scientific">Chryseobacterium terrae</name>
    <dbReference type="NCBI Taxonomy" id="3163299"/>
    <lineage>
        <taxon>Bacteria</taxon>
        <taxon>Pseudomonadati</taxon>
        <taxon>Bacteroidota</taxon>
        <taxon>Flavobacteriia</taxon>
        <taxon>Flavobacteriales</taxon>
        <taxon>Weeksellaceae</taxon>
        <taxon>Chryseobacterium group</taxon>
        <taxon>Chryseobacterium</taxon>
    </lineage>
</organism>
<evidence type="ECO:0000313" key="2">
    <source>
        <dbReference type="Proteomes" id="UP001629058"/>
    </source>
</evidence>
<comment type="caution">
    <text evidence="1">The sequence shown here is derived from an EMBL/GenBank/DDBJ whole genome shotgun (WGS) entry which is preliminary data.</text>
</comment>
<name>A0ABW8XXK0_9FLAO</name>
<accession>A0ABW8XXK0</accession>
<dbReference type="InterPro" id="IPR034122">
    <property type="entry name" value="Retropepsin-like_bacterial"/>
</dbReference>
<gene>
    <name evidence="1" type="ORF">ABS765_01205</name>
</gene>
<dbReference type="CDD" id="cd05483">
    <property type="entry name" value="retropepsin_like_bacteria"/>
    <property type="match status" value="1"/>
</dbReference>
<dbReference type="Gene3D" id="2.40.70.10">
    <property type="entry name" value="Acid Proteases"/>
    <property type="match status" value="2"/>
</dbReference>